<proteinExistence type="predicted"/>
<keyword evidence="2" id="KW-1185">Reference proteome</keyword>
<gene>
    <name evidence="1" type="ORF">D623_10013631</name>
</gene>
<protein>
    <submittedName>
        <fullName evidence="1">Uncharacterized protein</fullName>
    </submittedName>
</protein>
<reference evidence="1 2" key="1">
    <citation type="journal article" date="2013" name="Nat. Commun.">
        <title>Genome analysis reveals insights into physiology and longevity of the Brandt's bat Myotis brandtii.</title>
        <authorList>
            <person name="Seim I."/>
            <person name="Fang X."/>
            <person name="Xiong Z."/>
            <person name="Lobanov A.V."/>
            <person name="Huang Z."/>
            <person name="Ma S."/>
            <person name="Feng Y."/>
            <person name="Turanov A.A."/>
            <person name="Zhu Y."/>
            <person name="Lenz T.L."/>
            <person name="Gerashchenko M.V."/>
            <person name="Fan D."/>
            <person name="Hee Yim S."/>
            <person name="Yao X."/>
            <person name="Jordan D."/>
            <person name="Xiong Y."/>
            <person name="Ma Y."/>
            <person name="Lyapunov A.N."/>
            <person name="Chen G."/>
            <person name="Kulakova O.I."/>
            <person name="Sun Y."/>
            <person name="Lee S.G."/>
            <person name="Bronson R.T."/>
            <person name="Moskalev A.A."/>
            <person name="Sunyaev S.R."/>
            <person name="Zhang G."/>
            <person name="Krogh A."/>
            <person name="Wang J."/>
            <person name="Gladyshev V.N."/>
        </authorList>
    </citation>
    <scope>NUCLEOTIDE SEQUENCE [LARGE SCALE GENOMIC DNA]</scope>
</reference>
<organism evidence="1 2">
    <name type="scientific">Myotis brandtii</name>
    <name type="common">Brandt's bat</name>
    <dbReference type="NCBI Taxonomy" id="109478"/>
    <lineage>
        <taxon>Eukaryota</taxon>
        <taxon>Metazoa</taxon>
        <taxon>Chordata</taxon>
        <taxon>Craniata</taxon>
        <taxon>Vertebrata</taxon>
        <taxon>Euteleostomi</taxon>
        <taxon>Mammalia</taxon>
        <taxon>Eutheria</taxon>
        <taxon>Laurasiatheria</taxon>
        <taxon>Chiroptera</taxon>
        <taxon>Yangochiroptera</taxon>
        <taxon>Vespertilionidae</taxon>
        <taxon>Myotis</taxon>
    </lineage>
</organism>
<name>S7N5B0_MYOBR</name>
<dbReference type="AlphaFoldDB" id="S7N5B0"/>
<dbReference type="EMBL" id="KE163478">
    <property type="protein sequence ID" value="EPQ12274.1"/>
    <property type="molecule type" value="Genomic_DNA"/>
</dbReference>
<dbReference type="Proteomes" id="UP000052978">
    <property type="component" value="Unassembled WGS sequence"/>
</dbReference>
<sequence>MDWTVDPARFPHLDTAMAQNWAISGYTGSSEQLLPQTETFTITSCREWTPARPGPQQTPGLLSTPGVQSLSLCRLPEQHSSQVGLGGR</sequence>
<evidence type="ECO:0000313" key="1">
    <source>
        <dbReference type="EMBL" id="EPQ12274.1"/>
    </source>
</evidence>
<evidence type="ECO:0000313" key="2">
    <source>
        <dbReference type="Proteomes" id="UP000052978"/>
    </source>
</evidence>
<accession>S7N5B0</accession>